<name>A0A6J7R4V5_9ZZZZ</name>
<proteinExistence type="predicted"/>
<dbReference type="EMBL" id="CAFABE010000099">
    <property type="protein sequence ID" value="CAB4833673.1"/>
    <property type="molecule type" value="Genomic_DNA"/>
</dbReference>
<dbReference type="EMBL" id="CAFBPM010000009">
    <property type="protein sequence ID" value="CAB5023768.1"/>
    <property type="molecule type" value="Genomic_DNA"/>
</dbReference>
<evidence type="ECO:0000313" key="3">
    <source>
        <dbReference type="EMBL" id="CAB4860676.1"/>
    </source>
</evidence>
<accession>A0A6J7R4V5</accession>
<protein>
    <submittedName>
        <fullName evidence="4">Unannotated protein</fullName>
    </submittedName>
</protein>
<dbReference type="EMBL" id="CAFBLT010000001">
    <property type="protein sequence ID" value="CAB4860676.1"/>
    <property type="molecule type" value="Genomic_DNA"/>
</dbReference>
<keyword evidence="1" id="KW-0812">Transmembrane</keyword>
<evidence type="ECO:0000256" key="1">
    <source>
        <dbReference type="SAM" id="Phobius"/>
    </source>
</evidence>
<sequence length="142" mass="15635">MSWGLIITLVSGWYLTGLSWVVALVIYPSFRLVPDKSWEEFHQHHSKMIAVAVTPLWAAEALGIILWALSDYSSDLLAIIITGAAALGTVLFTVFGAVPAHQAFQTGFNPELERQLTLSNWLRTAAWTIAAITPTVVLVQSW</sequence>
<reference evidence="4" key="1">
    <citation type="submission" date="2020-05" db="EMBL/GenBank/DDBJ databases">
        <authorList>
            <person name="Chiriac C."/>
            <person name="Salcher M."/>
            <person name="Ghai R."/>
            <person name="Kavagutti S V."/>
        </authorList>
    </citation>
    <scope>NUCLEOTIDE SEQUENCE</scope>
</reference>
<keyword evidence="1" id="KW-1133">Transmembrane helix</keyword>
<feature type="transmembrane region" description="Helical" evidence="1">
    <location>
        <begin position="6"/>
        <end position="27"/>
    </location>
</feature>
<feature type="transmembrane region" description="Helical" evidence="1">
    <location>
        <begin position="48"/>
        <end position="70"/>
    </location>
</feature>
<organism evidence="4">
    <name type="scientific">freshwater metagenome</name>
    <dbReference type="NCBI Taxonomy" id="449393"/>
    <lineage>
        <taxon>unclassified sequences</taxon>
        <taxon>metagenomes</taxon>
        <taxon>ecological metagenomes</taxon>
    </lineage>
</organism>
<evidence type="ECO:0000313" key="2">
    <source>
        <dbReference type="EMBL" id="CAB4833673.1"/>
    </source>
</evidence>
<feature type="transmembrane region" description="Helical" evidence="1">
    <location>
        <begin position="76"/>
        <end position="100"/>
    </location>
</feature>
<gene>
    <name evidence="2" type="ORF">UFOPK3164_01514</name>
    <name evidence="3" type="ORF">UFOPK3427_00167</name>
    <name evidence="4" type="ORF">UFOPK4112_01074</name>
</gene>
<evidence type="ECO:0000313" key="4">
    <source>
        <dbReference type="EMBL" id="CAB5023768.1"/>
    </source>
</evidence>
<keyword evidence="1" id="KW-0472">Membrane</keyword>
<dbReference type="AlphaFoldDB" id="A0A6J7R4V5"/>